<accession>A0AAD6SSD7</accession>
<comment type="caution">
    <text evidence="2">The sequence shown here is derived from an EMBL/GenBank/DDBJ whole genome shotgun (WGS) entry which is preliminary data.</text>
</comment>
<organism evidence="2 3">
    <name type="scientific">Mycena alexandri</name>
    <dbReference type="NCBI Taxonomy" id="1745969"/>
    <lineage>
        <taxon>Eukaryota</taxon>
        <taxon>Fungi</taxon>
        <taxon>Dikarya</taxon>
        <taxon>Basidiomycota</taxon>
        <taxon>Agaricomycotina</taxon>
        <taxon>Agaricomycetes</taxon>
        <taxon>Agaricomycetidae</taxon>
        <taxon>Agaricales</taxon>
        <taxon>Marasmiineae</taxon>
        <taxon>Mycenaceae</taxon>
        <taxon>Mycena</taxon>
    </lineage>
</organism>
<gene>
    <name evidence="2" type="ORF">C8F04DRAFT_1105822</name>
</gene>
<dbReference type="EMBL" id="JARJCM010000068">
    <property type="protein sequence ID" value="KAJ7033028.1"/>
    <property type="molecule type" value="Genomic_DNA"/>
</dbReference>
<evidence type="ECO:0000313" key="2">
    <source>
        <dbReference type="EMBL" id="KAJ7033028.1"/>
    </source>
</evidence>
<name>A0AAD6SSD7_9AGAR</name>
<feature type="non-terminal residue" evidence="2">
    <location>
        <position position="1"/>
    </location>
</feature>
<dbReference type="AlphaFoldDB" id="A0AAD6SSD7"/>
<evidence type="ECO:0000313" key="3">
    <source>
        <dbReference type="Proteomes" id="UP001218188"/>
    </source>
</evidence>
<sequence length="156" mass="17132">MGVIHGRAGAVPSVVSSLDMEGRGRGAHIAPCSHTLFPPPSRPRVPRKPAVKSTAPVGVCTDSARVTRRIRMPRTNPVQANGAGVLHVLHPRAGDRELRAQPTRARRVGVHLHGYIPCRSRVRMPFHTHTPRSHAYVHCTYVECNLPCDIICGMFF</sequence>
<proteinExistence type="predicted"/>
<feature type="region of interest" description="Disordered" evidence="1">
    <location>
        <begin position="25"/>
        <end position="54"/>
    </location>
</feature>
<evidence type="ECO:0000256" key="1">
    <source>
        <dbReference type="SAM" id="MobiDB-lite"/>
    </source>
</evidence>
<keyword evidence="3" id="KW-1185">Reference proteome</keyword>
<reference evidence="2" key="1">
    <citation type="submission" date="2023-03" db="EMBL/GenBank/DDBJ databases">
        <title>Massive genome expansion in bonnet fungi (Mycena s.s.) driven by repeated elements and novel gene families across ecological guilds.</title>
        <authorList>
            <consortium name="Lawrence Berkeley National Laboratory"/>
            <person name="Harder C.B."/>
            <person name="Miyauchi S."/>
            <person name="Viragh M."/>
            <person name="Kuo A."/>
            <person name="Thoen E."/>
            <person name="Andreopoulos B."/>
            <person name="Lu D."/>
            <person name="Skrede I."/>
            <person name="Drula E."/>
            <person name="Henrissat B."/>
            <person name="Morin E."/>
            <person name="Kohler A."/>
            <person name="Barry K."/>
            <person name="LaButti K."/>
            <person name="Morin E."/>
            <person name="Salamov A."/>
            <person name="Lipzen A."/>
            <person name="Mereny Z."/>
            <person name="Hegedus B."/>
            <person name="Baldrian P."/>
            <person name="Stursova M."/>
            <person name="Weitz H."/>
            <person name="Taylor A."/>
            <person name="Grigoriev I.V."/>
            <person name="Nagy L.G."/>
            <person name="Martin F."/>
            <person name="Kauserud H."/>
        </authorList>
    </citation>
    <scope>NUCLEOTIDE SEQUENCE</scope>
    <source>
        <strain evidence="2">CBHHK200</strain>
    </source>
</reference>
<dbReference type="Proteomes" id="UP001218188">
    <property type="component" value="Unassembled WGS sequence"/>
</dbReference>
<protein>
    <submittedName>
        <fullName evidence="2">Uncharacterized protein</fullName>
    </submittedName>
</protein>